<dbReference type="Gene3D" id="1.10.630.10">
    <property type="entry name" value="Cytochrome P450"/>
    <property type="match status" value="1"/>
</dbReference>
<dbReference type="InterPro" id="IPR036396">
    <property type="entry name" value="Cyt_P450_sf"/>
</dbReference>
<dbReference type="InterPro" id="IPR002397">
    <property type="entry name" value="Cyt_P450_B"/>
</dbReference>
<reference evidence="4" key="1">
    <citation type="journal article" date="2019" name="Int. J. Syst. Evol. Microbiol.">
        <title>The Global Catalogue of Microorganisms (GCM) 10K type strain sequencing project: providing services to taxonomists for standard genome sequencing and annotation.</title>
        <authorList>
            <consortium name="The Broad Institute Genomics Platform"/>
            <consortium name="The Broad Institute Genome Sequencing Center for Infectious Disease"/>
            <person name="Wu L."/>
            <person name="Ma J."/>
        </authorList>
    </citation>
    <scope>NUCLEOTIDE SEQUENCE [LARGE SCALE GENOMIC DNA]</scope>
    <source>
        <strain evidence="4">ZS-35-S2</strain>
    </source>
</reference>
<comment type="caution">
    <text evidence="3">The sequence shown here is derived from an EMBL/GenBank/DDBJ whole genome shotgun (WGS) entry which is preliminary data.</text>
</comment>
<feature type="compositionally biased region" description="Basic and acidic residues" evidence="2">
    <location>
        <begin position="1"/>
        <end position="10"/>
    </location>
</feature>
<dbReference type="RefSeq" id="WP_377417385.1">
    <property type="nucleotide sequence ID" value="NZ_JBHSPR010000001.1"/>
</dbReference>
<feature type="region of interest" description="Disordered" evidence="2">
    <location>
        <begin position="1"/>
        <end position="20"/>
    </location>
</feature>
<evidence type="ECO:0000256" key="2">
    <source>
        <dbReference type="SAM" id="MobiDB-lite"/>
    </source>
</evidence>
<evidence type="ECO:0000313" key="4">
    <source>
        <dbReference type="Proteomes" id="UP001596203"/>
    </source>
</evidence>
<evidence type="ECO:0000313" key="3">
    <source>
        <dbReference type="EMBL" id="MFC6015389.1"/>
    </source>
</evidence>
<evidence type="ECO:0000256" key="1">
    <source>
        <dbReference type="ARBA" id="ARBA00010617"/>
    </source>
</evidence>
<dbReference type="EMBL" id="JBHSPR010000001">
    <property type="protein sequence ID" value="MFC6015389.1"/>
    <property type="molecule type" value="Genomic_DNA"/>
</dbReference>
<accession>A0ABW1K116</accession>
<proteinExistence type="inferred from homology"/>
<protein>
    <submittedName>
        <fullName evidence="3">Cytochrome P450</fullName>
    </submittedName>
</protein>
<dbReference type="PANTHER" id="PTHR46696">
    <property type="entry name" value="P450, PUTATIVE (EUROFUNG)-RELATED"/>
    <property type="match status" value="1"/>
</dbReference>
<dbReference type="Proteomes" id="UP001596203">
    <property type="component" value="Unassembled WGS sequence"/>
</dbReference>
<name>A0ABW1K116_9ACTN</name>
<keyword evidence="4" id="KW-1185">Reference proteome</keyword>
<comment type="similarity">
    <text evidence="1">Belongs to the cytochrome P450 family.</text>
</comment>
<dbReference type="SUPFAM" id="SSF48264">
    <property type="entry name" value="Cytochrome P450"/>
    <property type="match status" value="1"/>
</dbReference>
<organism evidence="3 4">
    <name type="scientific">Plantactinospora solaniradicis</name>
    <dbReference type="NCBI Taxonomy" id="1723736"/>
    <lineage>
        <taxon>Bacteria</taxon>
        <taxon>Bacillati</taxon>
        <taxon>Actinomycetota</taxon>
        <taxon>Actinomycetes</taxon>
        <taxon>Micromonosporales</taxon>
        <taxon>Micromonosporaceae</taxon>
        <taxon>Plantactinospora</taxon>
    </lineage>
</organism>
<dbReference type="PANTHER" id="PTHR46696:SF1">
    <property type="entry name" value="CYTOCHROME P450 YJIB-RELATED"/>
    <property type="match status" value="1"/>
</dbReference>
<gene>
    <name evidence="3" type="ORF">ACFP2T_04150</name>
</gene>
<sequence length="424" mass="45970">MTAATFRREPGAPTSLDDMTGLTPLVSTTMCPEPQHVYQKLREEYGPVAPVELEPGINGWLVLGYQEILTVARQEETFAADPVNWSVYQDDRLAPDSQVRAMMTPYDNAFFTDGERHRRLRAPIDGGLGRIDQRQLRRAVAALCTDVIAEFAGRGEADLVADYAAVIPVLSMAEVFGMDAAQGRALYLGLLELYSWEGDAEAARQRVLGLVAEAVAARRAAPTEDLTSFLAHHPNLHSDAEIYDTILLLIVGANENAINWISQTLRLMLTDARFGGRLRGGRLGVDDALDEVLWRDPPFSNVAARYALKDTELGGQAIRRGDALILGLAAANADPRIHAGGGAFTEVGNRAHVAWSAGPHSCPARLPARLIVRTAVETALHRLPGVRLAIPAEEVASVDSAWTRGPAALPVRFTPVPYPGPERP</sequence>
<dbReference type="PRINTS" id="PR00359">
    <property type="entry name" value="BP450"/>
</dbReference>